<evidence type="ECO:0000256" key="3">
    <source>
        <dbReference type="ARBA" id="ARBA00022679"/>
    </source>
</evidence>
<dbReference type="FunFam" id="3.40.50.300:FF:000014">
    <property type="entry name" value="DNA polymerase III subunit gamma/tau"/>
    <property type="match status" value="1"/>
</dbReference>
<evidence type="ECO:0000256" key="5">
    <source>
        <dbReference type="ARBA" id="ARBA00022705"/>
    </source>
</evidence>
<evidence type="ECO:0000256" key="11">
    <source>
        <dbReference type="ARBA" id="ARBA00037724"/>
    </source>
</evidence>
<comment type="similarity">
    <text evidence="1 14">Belongs to the DnaX/STICHEL family.</text>
</comment>
<gene>
    <name evidence="14" type="primary">dnaX</name>
    <name evidence="17" type="ORF">DPM12_02490</name>
</gene>
<dbReference type="InterPro" id="IPR012763">
    <property type="entry name" value="DNA_pol_III_sug/sutau_N"/>
</dbReference>
<feature type="compositionally biased region" description="Acidic residues" evidence="15">
    <location>
        <begin position="715"/>
        <end position="724"/>
    </location>
</feature>
<dbReference type="InterPro" id="IPR045085">
    <property type="entry name" value="HLD_clamp_pol_III_gamma_tau"/>
</dbReference>
<evidence type="ECO:0000256" key="15">
    <source>
        <dbReference type="SAM" id="MobiDB-lite"/>
    </source>
</evidence>
<dbReference type="InterPro" id="IPR050238">
    <property type="entry name" value="DNA_Rep/Repair_Clamp_Loader"/>
</dbReference>
<feature type="region of interest" description="Disordered" evidence="15">
    <location>
        <begin position="386"/>
        <end position="486"/>
    </location>
</feature>
<evidence type="ECO:0000313" key="17">
    <source>
        <dbReference type="EMBL" id="RAW17761.1"/>
    </source>
</evidence>
<evidence type="ECO:0000256" key="10">
    <source>
        <dbReference type="ARBA" id="ARBA00022932"/>
    </source>
</evidence>
<evidence type="ECO:0000256" key="1">
    <source>
        <dbReference type="ARBA" id="ARBA00006360"/>
    </source>
</evidence>
<dbReference type="SUPFAM" id="SSF52540">
    <property type="entry name" value="P-loop containing nucleoside triphosphate hydrolases"/>
    <property type="match status" value="1"/>
</dbReference>
<dbReference type="GO" id="GO:0006261">
    <property type="term" value="P:DNA-templated DNA replication"/>
    <property type="evidence" value="ECO:0007669"/>
    <property type="project" value="TreeGrafter"/>
</dbReference>
<dbReference type="GO" id="GO:0003887">
    <property type="term" value="F:DNA-directed DNA polymerase activity"/>
    <property type="evidence" value="ECO:0007669"/>
    <property type="project" value="UniProtKB-KW"/>
</dbReference>
<dbReference type="FunFam" id="1.20.272.10:FF:000003">
    <property type="entry name" value="DNA polymerase III subunit gamma/tau"/>
    <property type="match status" value="1"/>
</dbReference>
<dbReference type="EC" id="2.7.7.7" evidence="2 14"/>
<feature type="compositionally biased region" description="Pro residues" evidence="15">
    <location>
        <begin position="408"/>
        <end position="460"/>
    </location>
</feature>
<dbReference type="PANTHER" id="PTHR11669:SF0">
    <property type="entry name" value="PROTEIN STICHEL-LIKE 2"/>
    <property type="match status" value="1"/>
</dbReference>
<evidence type="ECO:0000256" key="13">
    <source>
        <dbReference type="ARBA" id="ARBA00074577"/>
    </source>
</evidence>
<keyword evidence="4 14" id="KW-0548">Nucleotidyltransferase</keyword>
<keyword evidence="9 14" id="KW-0067">ATP-binding</keyword>
<comment type="caution">
    <text evidence="17">The sequence shown here is derived from an EMBL/GenBank/DDBJ whole genome shotgun (WGS) entry which is preliminary data.</text>
</comment>
<evidence type="ECO:0000256" key="9">
    <source>
        <dbReference type="ARBA" id="ARBA00022840"/>
    </source>
</evidence>
<evidence type="ECO:0000259" key="16">
    <source>
        <dbReference type="SMART" id="SM00382"/>
    </source>
</evidence>
<dbReference type="PANTHER" id="PTHR11669">
    <property type="entry name" value="REPLICATION FACTOR C / DNA POLYMERASE III GAMMA-TAU SUBUNIT"/>
    <property type="match status" value="1"/>
</dbReference>
<comment type="subunit">
    <text evidence="14">DNA polymerase III contains a core (composed of alpha, epsilon and theta chains) that associates with a tau subunit. This core dimerizes to form the POLIII' complex. PolIII' associates with the gamma complex (composed of gamma, delta, delta', psi and chi chains) and with the beta chain to form the complete DNA polymerase III complex.</text>
</comment>
<keyword evidence="10 14" id="KW-0239">DNA-directed DNA polymerase</keyword>
<feature type="compositionally biased region" description="Low complexity" evidence="15">
    <location>
        <begin position="583"/>
        <end position="667"/>
    </location>
</feature>
<feature type="compositionally biased region" description="Low complexity" evidence="15">
    <location>
        <begin position="469"/>
        <end position="481"/>
    </location>
</feature>
<dbReference type="NCBIfam" id="NF005846">
    <property type="entry name" value="PRK07764.1-6"/>
    <property type="match status" value="1"/>
</dbReference>
<keyword evidence="6" id="KW-0479">Metal-binding</keyword>
<evidence type="ECO:0000313" key="18">
    <source>
        <dbReference type="Proteomes" id="UP000250462"/>
    </source>
</evidence>
<evidence type="ECO:0000256" key="2">
    <source>
        <dbReference type="ARBA" id="ARBA00012417"/>
    </source>
</evidence>
<dbReference type="GO" id="GO:0003677">
    <property type="term" value="F:DNA binding"/>
    <property type="evidence" value="ECO:0007669"/>
    <property type="project" value="InterPro"/>
</dbReference>
<evidence type="ECO:0000256" key="7">
    <source>
        <dbReference type="ARBA" id="ARBA00022741"/>
    </source>
</evidence>
<dbReference type="InterPro" id="IPR008921">
    <property type="entry name" value="DNA_pol3_clamp-load_cplx_C"/>
</dbReference>
<evidence type="ECO:0000256" key="4">
    <source>
        <dbReference type="ARBA" id="ARBA00022695"/>
    </source>
</evidence>
<dbReference type="Gene3D" id="3.40.50.300">
    <property type="entry name" value="P-loop containing nucleotide triphosphate hydrolases"/>
    <property type="match status" value="1"/>
</dbReference>
<dbReference type="InterPro" id="IPR003593">
    <property type="entry name" value="AAA+_ATPase"/>
</dbReference>
<name>A0A329QZM7_9ACTN</name>
<dbReference type="CDD" id="cd00009">
    <property type="entry name" value="AAA"/>
    <property type="match status" value="1"/>
</dbReference>
<dbReference type="SUPFAM" id="SSF48019">
    <property type="entry name" value="post-AAA+ oligomerization domain-like"/>
    <property type="match status" value="1"/>
</dbReference>
<dbReference type="SMART" id="SM00382">
    <property type="entry name" value="AAA"/>
    <property type="match status" value="1"/>
</dbReference>
<dbReference type="InterPro" id="IPR022754">
    <property type="entry name" value="DNA_pol_III_gamma-3"/>
</dbReference>
<keyword evidence="3 14" id="KW-0808">Transferase</keyword>
<feature type="compositionally biased region" description="Low complexity" evidence="15">
    <location>
        <begin position="389"/>
        <end position="407"/>
    </location>
</feature>
<dbReference type="Gene3D" id="1.10.8.60">
    <property type="match status" value="1"/>
</dbReference>
<protein>
    <recommendedName>
        <fullName evidence="13 14">DNA polymerase III subunit gamma/tau</fullName>
        <ecNumber evidence="2 14">2.7.7.7</ecNumber>
    </recommendedName>
</protein>
<evidence type="ECO:0000256" key="14">
    <source>
        <dbReference type="RuleBase" id="RU364063"/>
    </source>
</evidence>
<dbReference type="Pfam" id="PF12169">
    <property type="entry name" value="DNA_pol3_gamma3"/>
    <property type="match status" value="1"/>
</dbReference>
<comment type="catalytic activity">
    <reaction evidence="12 14">
        <text>DNA(n) + a 2'-deoxyribonucleoside 5'-triphosphate = DNA(n+1) + diphosphate</text>
        <dbReference type="Rhea" id="RHEA:22508"/>
        <dbReference type="Rhea" id="RHEA-COMP:17339"/>
        <dbReference type="Rhea" id="RHEA-COMP:17340"/>
        <dbReference type="ChEBI" id="CHEBI:33019"/>
        <dbReference type="ChEBI" id="CHEBI:61560"/>
        <dbReference type="ChEBI" id="CHEBI:173112"/>
        <dbReference type="EC" id="2.7.7.7"/>
    </reaction>
</comment>
<dbReference type="GO" id="GO:0009360">
    <property type="term" value="C:DNA polymerase III complex"/>
    <property type="evidence" value="ECO:0007669"/>
    <property type="project" value="InterPro"/>
</dbReference>
<dbReference type="OrthoDB" id="9810148at2"/>
<dbReference type="EMBL" id="QMIG01000002">
    <property type="protein sequence ID" value="RAW17761.1"/>
    <property type="molecule type" value="Genomic_DNA"/>
</dbReference>
<feature type="compositionally biased region" description="Low complexity" evidence="15">
    <location>
        <begin position="689"/>
        <end position="705"/>
    </location>
</feature>
<reference evidence="17 18" key="1">
    <citation type="submission" date="2018-06" db="EMBL/GenBank/DDBJ databases">
        <title>Phytoactinopolyspora halophila sp. nov., a novel halophilic actinomycete isolated from a saline soil in China.</title>
        <authorList>
            <person name="Tang S.-K."/>
        </authorList>
    </citation>
    <scope>NUCLEOTIDE SEQUENCE [LARGE SCALE GENOMIC DNA]</scope>
    <source>
        <strain evidence="17 18">YIM 96934</strain>
    </source>
</reference>
<dbReference type="InterPro" id="IPR027417">
    <property type="entry name" value="P-loop_NTPase"/>
</dbReference>
<evidence type="ECO:0000256" key="6">
    <source>
        <dbReference type="ARBA" id="ARBA00022723"/>
    </source>
</evidence>
<dbReference type="GO" id="GO:0046872">
    <property type="term" value="F:metal ion binding"/>
    <property type="evidence" value="ECO:0007669"/>
    <property type="project" value="UniProtKB-KW"/>
</dbReference>
<dbReference type="NCBIfam" id="TIGR02397">
    <property type="entry name" value="dnaX_nterm"/>
    <property type="match status" value="1"/>
</dbReference>
<feature type="domain" description="AAA+ ATPase" evidence="16">
    <location>
        <begin position="37"/>
        <end position="178"/>
    </location>
</feature>
<keyword evidence="7 14" id="KW-0547">Nucleotide-binding</keyword>
<comment type="function">
    <text evidence="11 14">DNA polymerase III is a complex, multichain enzyme responsible for most of the replicative synthesis in bacteria. This DNA polymerase also exhibits 3' to 5' exonuclease activity.</text>
</comment>
<keyword evidence="8" id="KW-0862">Zinc</keyword>
<accession>A0A329QZM7</accession>
<feature type="region of interest" description="Disordered" evidence="15">
    <location>
        <begin position="568"/>
        <end position="729"/>
    </location>
</feature>
<evidence type="ECO:0000256" key="8">
    <source>
        <dbReference type="ARBA" id="ARBA00022833"/>
    </source>
</evidence>
<dbReference type="Pfam" id="PF13177">
    <property type="entry name" value="DNA_pol3_delta2"/>
    <property type="match status" value="1"/>
</dbReference>
<sequence length="748" mass="77882">MSSLALYRTYRPSRFAEVVGQDHVTVPLMRALENDRIHHAYLFSGPRGCGKTSSARILARSLNCVQGPTPDPCGTCQSCLDLAPNGSGNIDVVELDAATHGLVDDARELREKAHFAPVSSRFKIYVIDEAHQLGPGAANALLKLIEEPPPHLKFIFATTAPDKIIGTIRSRTHHYPFRLIPSKALQQNLAWICEQEGVRIEPGALALVARAGAGSARDSQSVLGQLIAGAGPDGVTYELAAELLGFTDAALLDEVMDAIAGNDGTSLFAAVDRVMDSGHDPRRFLTDLLERLRDLVVVRSAPEAAARGLIDTAEDQGERMTAQAGRFGPADLIRLADIVDDGITAMKGTTPTRLQLELVCARLLLPGADDSSAGVQARLDRLERRVAGSAPAPQPAAQQQPSTDPSSDPQPPAPTDPQRPPSPVPPPEPSPEPSPPNEPVPPGEPTPQPEPVPPTEPPPPDEPHPPREAAPGGERAPAAEPGGMGVADVRRLWPDVMTRLRELKRTPWSLLSQESAVAGLADGVLTLAFRQPTLRDTFLRRDDFQTYLRQAIKEVLFVDLRIEAIVDPSADPSTNTAGSAGDPAAGRSPSSRASGTAASPGGTGDAAGPTAAGDETTPTHGTVPAGSAAPEEPAAATPAASAQATSAQATSAPAASMAPDSASPASEVGEPPPATSGSDAADVAPVHRSQPASTSPESPATSPDPGTHRVNDDGATLDDADLDASGESQQELLARTLGATVISETENT</sequence>
<keyword evidence="18" id="KW-1185">Reference proteome</keyword>
<organism evidence="17 18">
    <name type="scientific">Phytoactinopolyspora halophila</name>
    <dbReference type="NCBI Taxonomy" id="1981511"/>
    <lineage>
        <taxon>Bacteria</taxon>
        <taxon>Bacillati</taxon>
        <taxon>Actinomycetota</taxon>
        <taxon>Actinomycetes</taxon>
        <taxon>Jiangellales</taxon>
        <taxon>Jiangellaceae</taxon>
        <taxon>Phytoactinopolyspora</taxon>
    </lineage>
</organism>
<proteinExistence type="inferred from homology"/>
<dbReference type="Proteomes" id="UP000250462">
    <property type="component" value="Unassembled WGS sequence"/>
</dbReference>
<dbReference type="RefSeq" id="WP_112256719.1">
    <property type="nucleotide sequence ID" value="NZ_QMIG01000002.1"/>
</dbReference>
<dbReference type="Gene3D" id="1.20.272.10">
    <property type="match status" value="1"/>
</dbReference>
<dbReference type="CDD" id="cd18137">
    <property type="entry name" value="HLD_clamp_pol_III_gamma_tau"/>
    <property type="match status" value="1"/>
</dbReference>
<keyword evidence="5 14" id="KW-0235">DNA replication</keyword>
<dbReference type="GO" id="GO:0005524">
    <property type="term" value="F:ATP binding"/>
    <property type="evidence" value="ECO:0007669"/>
    <property type="project" value="UniProtKB-KW"/>
</dbReference>
<dbReference type="AlphaFoldDB" id="A0A329QZM7"/>
<evidence type="ECO:0000256" key="12">
    <source>
        <dbReference type="ARBA" id="ARBA00049244"/>
    </source>
</evidence>
<dbReference type="Pfam" id="PF22608">
    <property type="entry name" value="DNAX_ATPase_lid"/>
    <property type="match status" value="1"/>
</dbReference>